<dbReference type="Proteomes" id="UP000254463">
    <property type="component" value="Unassembled WGS sequence"/>
</dbReference>
<gene>
    <name evidence="1" type="ORF">NCTC6385_03762</name>
</gene>
<evidence type="ECO:0000313" key="1">
    <source>
        <dbReference type="EMBL" id="SUF96749.1"/>
    </source>
</evidence>
<evidence type="ECO:0000313" key="2">
    <source>
        <dbReference type="Proteomes" id="UP000254463"/>
    </source>
</evidence>
<accession>A0A7D8ENU5</accession>
<protein>
    <submittedName>
        <fullName evidence="1">Uncharacterized protein</fullName>
    </submittedName>
</protein>
<reference evidence="1 2" key="1">
    <citation type="submission" date="2018-06" db="EMBL/GenBank/DDBJ databases">
        <authorList>
            <consortium name="Pathogen Informatics"/>
            <person name="Doyle S."/>
        </authorList>
    </citation>
    <scope>NUCLEOTIDE SEQUENCE [LARGE SCALE GENOMIC DNA]</scope>
    <source>
        <strain evidence="1 2">NCTC6385</strain>
    </source>
</reference>
<dbReference type="AlphaFoldDB" id="A0A7D8ENU5"/>
<name>A0A7D8ENU5_SALER</name>
<sequence length="260" mass="30819">MHYGISDAVEPLTFLMKLPSVKGSAERGGTGWTDNRRVVFWVWLYLKKSSYLKLGLFDNNSNSCDCPYRDYQFPDYADSHVKRCNIIHRWFNKMTERFGKERVHKLACRIEYEWVRIFSTIKPPYKISETNSDSIWCWRYIKKKKSFRASGLTKLNPQTHSERILFINAVFDIPLIEDDFDADIKLKDILFNRLEQAFYKQRSRKVGTEKGKERINVAVTPETKRMLKEISEREGRNLTVIIERLIAEKYAALFKFTNLF</sequence>
<proteinExistence type="predicted"/>
<organism evidence="1 2">
    <name type="scientific">Salmonella enterica</name>
    <name type="common">Salmonella choleraesuis</name>
    <dbReference type="NCBI Taxonomy" id="28901"/>
    <lineage>
        <taxon>Bacteria</taxon>
        <taxon>Pseudomonadati</taxon>
        <taxon>Pseudomonadota</taxon>
        <taxon>Gammaproteobacteria</taxon>
        <taxon>Enterobacterales</taxon>
        <taxon>Enterobacteriaceae</taxon>
        <taxon>Salmonella</taxon>
    </lineage>
</organism>
<dbReference type="EMBL" id="UGWV01000002">
    <property type="protein sequence ID" value="SUF96749.1"/>
    <property type="molecule type" value="Genomic_DNA"/>
</dbReference>